<evidence type="ECO:0000313" key="2">
    <source>
        <dbReference type="Proteomes" id="UP000538292"/>
    </source>
</evidence>
<reference evidence="1 2" key="1">
    <citation type="submission" date="2020-07" db="EMBL/GenBank/DDBJ databases">
        <title>Thermoactinomyces phylogeny.</title>
        <authorList>
            <person name="Dunlap C."/>
        </authorList>
    </citation>
    <scope>NUCLEOTIDE SEQUENCE [LARGE SCALE GENOMIC DNA]</scope>
    <source>
        <strain evidence="1 2">AMNI-1</strain>
    </source>
</reference>
<proteinExistence type="predicted"/>
<gene>
    <name evidence="1" type="ORF">H2C83_10560</name>
</gene>
<sequence>MGKRYEQAFLDRYKPAVLGWNGKLFNEIYYQQLVKYPRIYPFEKKGYIFFQNDKLKNEYVERMSKVKNSYEKHIVLGEMLGFPKMSVKKYAEMRALEDDGGISGN</sequence>
<evidence type="ECO:0000313" key="1">
    <source>
        <dbReference type="EMBL" id="MBA4602746.1"/>
    </source>
</evidence>
<dbReference type="AlphaFoldDB" id="A0A7W1XT86"/>
<accession>A0A7W1XT86</accession>
<protein>
    <submittedName>
        <fullName evidence="1">Uncharacterized protein</fullName>
    </submittedName>
</protein>
<name>A0A7W1XT86_9BACL</name>
<dbReference type="Proteomes" id="UP000538292">
    <property type="component" value="Unassembled WGS sequence"/>
</dbReference>
<organism evidence="1 2">
    <name type="scientific">Thermoactinomyces mirandus</name>
    <dbReference type="NCBI Taxonomy" id="2756294"/>
    <lineage>
        <taxon>Bacteria</taxon>
        <taxon>Bacillati</taxon>
        <taxon>Bacillota</taxon>
        <taxon>Bacilli</taxon>
        <taxon>Bacillales</taxon>
        <taxon>Thermoactinomycetaceae</taxon>
        <taxon>Thermoactinomyces</taxon>
    </lineage>
</organism>
<keyword evidence="2" id="KW-1185">Reference proteome</keyword>
<dbReference type="EMBL" id="JACEOL010000034">
    <property type="protein sequence ID" value="MBA4602746.1"/>
    <property type="molecule type" value="Genomic_DNA"/>
</dbReference>
<comment type="caution">
    <text evidence="1">The sequence shown here is derived from an EMBL/GenBank/DDBJ whole genome shotgun (WGS) entry which is preliminary data.</text>
</comment>
<dbReference type="RefSeq" id="WP_181740602.1">
    <property type="nucleotide sequence ID" value="NZ_JACEOL010000034.1"/>
</dbReference>